<reference evidence="3" key="1">
    <citation type="journal article" date="2023" name="Mar. Drugs">
        <title>Gemmata algarum, a Novel Planctomycete Isolated from an Algal Mat, Displays Antimicrobial Activity.</title>
        <authorList>
            <person name="Kumar G."/>
            <person name="Kallscheuer N."/>
            <person name="Kashif M."/>
            <person name="Ahamad S."/>
            <person name="Jagadeeshwari U."/>
            <person name="Pannikurungottu S."/>
            <person name="Haufschild T."/>
            <person name="Kabuu M."/>
            <person name="Sasikala C."/>
            <person name="Jogler C."/>
            <person name="Ramana C."/>
        </authorList>
    </citation>
    <scope>NUCLEOTIDE SEQUENCE [LARGE SCALE GENOMIC DNA]</scope>
    <source>
        <strain evidence="3">JC673</strain>
    </source>
</reference>
<feature type="compositionally biased region" description="Polar residues" evidence="1">
    <location>
        <begin position="123"/>
        <end position="136"/>
    </location>
</feature>
<evidence type="ECO:0000313" key="3">
    <source>
        <dbReference type="Proteomes" id="UP001272242"/>
    </source>
</evidence>
<evidence type="ECO:0008006" key="4">
    <source>
        <dbReference type="Google" id="ProtNLM"/>
    </source>
</evidence>
<keyword evidence="3" id="KW-1185">Reference proteome</keyword>
<evidence type="ECO:0000256" key="1">
    <source>
        <dbReference type="SAM" id="MobiDB-lite"/>
    </source>
</evidence>
<comment type="caution">
    <text evidence="2">The sequence shown here is derived from an EMBL/GenBank/DDBJ whole genome shotgun (WGS) entry which is preliminary data.</text>
</comment>
<protein>
    <recommendedName>
        <fullName evidence="4">Lipoprotein</fullName>
    </recommendedName>
</protein>
<name>A0ABU5F5C0_9BACT</name>
<evidence type="ECO:0000313" key="2">
    <source>
        <dbReference type="EMBL" id="MDY3562762.1"/>
    </source>
</evidence>
<sequence>MRITYLATAALVAFAFGCNKSPEGGTPNTNASFKLSLPTAKDVKQGNTESYDASIERGSDFKKDVKLSVEGKPEKLTVKLSKDAIKAGDGDTKFTITVTPDKDAPIGKHDIKIVGTPDGGGTPTSQSFSVTVTENK</sequence>
<dbReference type="PROSITE" id="PS51257">
    <property type="entry name" value="PROKAR_LIPOPROTEIN"/>
    <property type="match status" value="1"/>
</dbReference>
<proteinExistence type="predicted"/>
<accession>A0ABU5F5C0</accession>
<dbReference type="RefSeq" id="WP_320689042.1">
    <property type="nucleotide sequence ID" value="NZ_JAXBLV010000222.1"/>
</dbReference>
<dbReference type="EMBL" id="JAXBLV010000222">
    <property type="protein sequence ID" value="MDY3562762.1"/>
    <property type="molecule type" value="Genomic_DNA"/>
</dbReference>
<organism evidence="2 3">
    <name type="scientific">Gemmata algarum</name>
    <dbReference type="NCBI Taxonomy" id="2975278"/>
    <lineage>
        <taxon>Bacteria</taxon>
        <taxon>Pseudomonadati</taxon>
        <taxon>Planctomycetota</taxon>
        <taxon>Planctomycetia</taxon>
        <taxon>Gemmatales</taxon>
        <taxon>Gemmataceae</taxon>
        <taxon>Gemmata</taxon>
    </lineage>
</organism>
<dbReference type="Proteomes" id="UP001272242">
    <property type="component" value="Unassembled WGS sequence"/>
</dbReference>
<gene>
    <name evidence="2" type="ORF">R5W23_004240</name>
</gene>
<feature type="region of interest" description="Disordered" evidence="1">
    <location>
        <begin position="112"/>
        <end position="136"/>
    </location>
</feature>